<dbReference type="RefSeq" id="WP_085415788.1">
    <property type="nucleotide sequence ID" value="NZ_CAUJPY010000032.1"/>
</dbReference>
<keyword evidence="2" id="KW-0812">Transmembrane</keyword>
<dbReference type="AlphaFoldDB" id="A0A1X3CZ96"/>
<dbReference type="InterPro" id="IPR005498">
    <property type="entry name" value="T4SS_VirB10/TraB/TrbI"/>
</dbReference>
<dbReference type="CDD" id="cd16430">
    <property type="entry name" value="TraB"/>
    <property type="match status" value="1"/>
</dbReference>
<dbReference type="Proteomes" id="UP000279284">
    <property type="component" value="Chromosome"/>
</dbReference>
<organism evidence="3 4">
    <name type="scientific">Neisseria canis</name>
    <dbReference type="NCBI Taxonomy" id="493"/>
    <lineage>
        <taxon>Bacteria</taxon>
        <taxon>Pseudomonadati</taxon>
        <taxon>Pseudomonadota</taxon>
        <taxon>Betaproteobacteria</taxon>
        <taxon>Neisseriales</taxon>
        <taxon>Neisseriaceae</taxon>
        <taxon>Neisseria</taxon>
    </lineage>
</organism>
<evidence type="ECO:0000313" key="4">
    <source>
        <dbReference type="Proteomes" id="UP000279284"/>
    </source>
</evidence>
<keyword evidence="2" id="KW-0472">Membrane</keyword>
<evidence type="ECO:0000313" key="3">
    <source>
        <dbReference type="EMBL" id="VEF02366.1"/>
    </source>
</evidence>
<keyword evidence="4" id="KW-1185">Reference proteome</keyword>
<dbReference type="STRING" id="493.BWD07_02410"/>
<protein>
    <submittedName>
        <fullName evidence="3">Protein TraB</fullName>
    </submittedName>
</protein>
<reference evidence="3 4" key="1">
    <citation type="submission" date="2018-12" db="EMBL/GenBank/DDBJ databases">
        <authorList>
            <consortium name="Pathogen Informatics"/>
        </authorList>
    </citation>
    <scope>NUCLEOTIDE SEQUENCE [LARGE SCALE GENOMIC DNA]</scope>
    <source>
        <strain evidence="3 4">NCTC10296</strain>
    </source>
</reference>
<feature type="transmembrane region" description="Helical" evidence="2">
    <location>
        <begin position="20"/>
        <end position="38"/>
    </location>
</feature>
<name>A0A1X3CZ96_9NEIS</name>
<sequence length="407" mass="43827">MWNAIKNKWNNSNGAGKTLIVVGGFVAIFILGVIVQVYRDISNGTAMKKKPVETKVMAGTQEDIANKNLEQTLNNFIQQYNQDKLRAEQKQKNNGLDPEETKRMIAEEVAKQQAVWNEKATSQKQNEFNTPGSASGEEQNAFNQASGQESQFSDASTDTVDGQVSSRMGTISGSGQKKQSSTDDNKNYLPPGTILSYVLLTGVNAPTNVDTSSEGENEHSPMVLMAVKGKSILPNGFRMDLSDCFATASVYGQYSDSRVVGRPKTLSCVREDGKAVEAKIKGQITGEDGKLGWQGKTVSRLGKDMHNLFKVGVMETISSTLSGAANGVSFNVGSSNGSSGNTRTQINLGSSAAQSAAKATSKAFEHMADRYAKQADQVFPVIVVNPLRTGEIILQEGVSLEFSKDVR</sequence>
<evidence type="ECO:0000256" key="2">
    <source>
        <dbReference type="SAM" id="Phobius"/>
    </source>
</evidence>
<feature type="region of interest" description="Disordered" evidence="1">
    <location>
        <begin position="113"/>
        <end position="189"/>
    </location>
</feature>
<gene>
    <name evidence="3" type="ORF">NCTC10296_01756</name>
</gene>
<dbReference type="OrthoDB" id="15544at2"/>
<dbReference type="KEGG" id="nci:NCTC10296_01756"/>
<accession>A0A1X3CZ96</accession>
<dbReference type="EMBL" id="LR134313">
    <property type="protein sequence ID" value="VEF02366.1"/>
    <property type="molecule type" value="Genomic_DNA"/>
</dbReference>
<keyword evidence="2" id="KW-1133">Transmembrane helix</keyword>
<feature type="compositionally biased region" description="Polar residues" evidence="1">
    <location>
        <begin position="119"/>
        <end position="179"/>
    </location>
</feature>
<proteinExistence type="predicted"/>
<evidence type="ECO:0000256" key="1">
    <source>
        <dbReference type="SAM" id="MobiDB-lite"/>
    </source>
</evidence>
<dbReference type="Pfam" id="PF03743">
    <property type="entry name" value="TrbI"/>
    <property type="match status" value="1"/>
</dbReference>